<name>A0A1X7U342_AMPQE</name>
<dbReference type="InParanoid" id="A0A1X7U342"/>
<protein>
    <submittedName>
        <fullName evidence="1">Uncharacterized protein</fullName>
    </submittedName>
</protein>
<accession>A0A1X7U342</accession>
<evidence type="ECO:0000313" key="1">
    <source>
        <dbReference type="EnsemblMetazoa" id="Aqu2.1.21866_001"/>
    </source>
</evidence>
<dbReference type="OrthoDB" id="416437at2759"/>
<dbReference type="AlphaFoldDB" id="A0A1X7U342"/>
<dbReference type="EnsemblMetazoa" id="Aqu2.1.21866_001">
    <property type="protein sequence ID" value="Aqu2.1.21866_001"/>
    <property type="gene ID" value="Aqu2.1.21866"/>
</dbReference>
<organism evidence="1">
    <name type="scientific">Amphimedon queenslandica</name>
    <name type="common">Sponge</name>
    <dbReference type="NCBI Taxonomy" id="400682"/>
    <lineage>
        <taxon>Eukaryota</taxon>
        <taxon>Metazoa</taxon>
        <taxon>Porifera</taxon>
        <taxon>Demospongiae</taxon>
        <taxon>Heteroscleromorpha</taxon>
        <taxon>Haplosclerida</taxon>
        <taxon>Niphatidae</taxon>
        <taxon>Amphimedon</taxon>
    </lineage>
</organism>
<sequence length="124" mass="14358">MRRSNLAKVFDKDKESEAWRQLESFFTYYYSNFSSKRLLMCKTFKPDIRSKKIVDRCVLNGLQSEPLPDKVKGLSAFSTQLIQLAKCFRTVVRLGTYTAKVPLYNSLKACKGTVFYLPLPVEKQ</sequence>
<reference evidence="1" key="1">
    <citation type="submission" date="2017-05" db="UniProtKB">
        <authorList>
            <consortium name="EnsemblMetazoa"/>
        </authorList>
    </citation>
    <scope>IDENTIFICATION</scope>
</reference>
<proteinExistence type="predicted"/>